<reference evidence="2" key="1">
    <citation type="journal article" date="2017" name="Nat. Microbiol.">
        <title>Global analysis of biosynthetic gene clusters reveals vast potential of secondary metabolite production in Penicillium species.</title>
        <authorList>
            <person name="Nielsen J.C."/>
            <person name="Grijseels S."/>
            <person name="Prigent S."/>
            <person name="Ji B."/>
            <person name="Dainat J."/>
            <person name="Nielsen K.F."/>
            <person name="Frisvad J.C."/>
            <person name="Workman M."/>
            <person name="Nielsen J."/>
        </authorList>
    </citation>
    <scope>NUCLEOTIDE SEQUENCE [LARGE SCALE GENOMIC DNA]</scope>
    <source>
        <strain evidence="2">IBT 14082</strain>
    </source>
</reference>
<keyword evidence="2" id="KW-1185">Reference proteome</keyword>
<evidence type="ECO:0000313" key="1">
    <source>
        <dbReference type="EMBL" id="OQE13374.1"/>
    </source>
</evidence>
<accession>A0A1V6SI50</accession>
<dbReference type="EMBL" id="MLQL01000049">
    <property type="protein sequence ID" value="OQE13374.1"/>
    <property type="molecule type" value="Genomic_DNA"/>
</dbReference>
<comment type="caution">
    <text evidence="1">The sequence shown here is derived from an EMBL/GenBank/DDBJ whole genome shotgun (WGS) entry which is preliminary data.</text>
</comment>
<evidence type="ECO:0000313" key="2">
    <source>
        <dbReference type="Proteomes" id="UP000191342"/>
    </source>
</evidence>
<dbReference type="AlphaFoldDB" id="A0A1V6SI50"/>
<dbReference type="Proteomes" id="UP000191342">
    <property type="component" value="Unassembled WGS sequence"/>
</dbReference>
<sequence length="119" mass="13351">MLLNWADFTLAFAKSLTANDPLLDTQLHQTEALKLSLVSTGKNTFASFFTTLEHVFDTHDPQFFRLIGASYAQPASETPTARGPVYLAASRTFVLQFTRLLSLTPAPCQKFFLFTRVFI</sequence>
<organism evidence="1 2">
    <name type="scientific">Penicillium flavigenum</name>
    <dbReference type="NCBI Taxonomy" id="254877"/>
    <lineage>
        <taxon>Eukaryota</taxon>
        <taxon>Fungi</taxon>
        <taxon>Dikarya</taxon>
        <taxon>Ascomycota</taxon>
        <taxon>Pezizomycotina</taxon>
        <taxon>Eurotiomycetes</taxon>
        <taxon>Eurotiomycetidae</taxon>
        <taxon>Eurotiales</taxon>
        <taxon>Aspergillaceae</taxon>
        <taxon>Penicillium</taxon>
    </lineage>
</organism>
<gene>
    <name evidence="1" type="ORF">PENFLA_c049G02304</name>
</gene>
<proteinExistence type="predicted"/>
<dbReference type="OrthoDB" id="10485087at2759"/>
<protein>
    <submittedName>
        <fullName evidence="1">Uncharacterized protein</fullName>
    </submittedName>
</protein>
<name>A0A1V6SI50_9EURO</name>